<proteinExistence type="predicted"/>
<evidence type="ECO:0000313" key="2">
    <source>
        <dbReference type="EMBL" id="KAF0043990.1"/>
    </source>
</evidence>
<evidence type="ECO:0000313" key="3">
    <source>
        <dbReference type="Proteomes" id="UP000438429"/>
    </source>
</evidence>
<dbReference type="EMBL" id="VEVO01000003">
    <property type="protein sequence ID" value="KAF0043990.1"/>
    <property type="molecule type" value="Genomic_DNA"/>
</dbReference>
<dbReference type="Proteomes" id="UP000438429">
    <property type="component" value="Unassembled WGS sequence"/>
</dbReference>
<gene>
    <name evidence="2" type="ORF">F2P81_003148</name>
</gene>
<name>A0A6A4TK24_SCOMX</name>
<organism evidence="2 3">
    <name type="scientific">Scophthalmus maximus</name>
    <name type="common">Turbot</name>
    <name type="synonym">Psetta maxima</name>
    <dbReference type="NCBI Taxonomy" id="52904"/>
    <lineage>
        <taxon>Eukaryota</taxon>
        <taxon>Metazoa</taxon>
        <taxon>Chordata</taxon>
        <taxon>Craniata</taxon>
        <taxon>Vertebrata</taxon>
        <taxon>Euteleostomi</taxon>
        <taxon>Actinopterygii</taxon>
        <taxon>Neopterygii</taxon>
        <taxon>Teleostei</taxon>
        <taxon>Neoteleostei</taxon>
        <taxon>Acanthomorphata</taxon>
        <taxon>Carangaria</taxon>
        <taxon>Pleuronectiformes</taxon>
        <taxon>Pleuronectoidei</taxon>
        <taxon>Scophthalmidae</taxon>
        <taxon>Scophthalmus</taxon>
    </lineage>
</organism>
<feature type="region of interest" description="Disordered" evidence="1">
    <location>
        <begin position="38"/>
        <end position="109"/>
    </location>
</feature>
<dbReference type="AlphaFoldDB" id="A0A6A4TK24"/>
<evidence type="ECO:0000256" key="1">
    <source>
        <dbReference type="SAM" id="MobiDB-lite"/>
    </source>
</evidence>
<reference evidence="2 3" key="1">
    <citation type="submission" date="2019-06" db="EMBL/GenBank/DDBJ databases">
        <title>Draft genomes of female and male turbot (Scophthalmus maximus).</title>
        <authorList>
            <person name="Xu H."/>
            <person name="Xu X.-W."/>
            <person name="Shao C."/>
            <person name="Chen S."/>
        </authorList>
    </citation>
    <scope>NUCLEOTIDE SEQUENCE [LARGE SCALE GENOMIC DNA]</scope>
    <source>
        <strain evidence="2">Ysfricsl-2016a</strain>
        <tissue evidence="2">Blood</tissue>
    </source>
</reference>
<feature type="region of interest" description="Disordered" evidence="1">
    <location>
        <begin position="1"/>
        <end position="21"/>
    </location>
</feature>
<comment type="caution">
    <text evidence="2">The sequence shown here is derived from an EMBL/GenBank/DDBJ whole genome shotgun (WGS) entry which is preliminary data.</text>
</comment>
<protein>
    <submittedName>
        <fullName evidence="2">Uncharacterized protein</fullName>
    </submittedName>
</protein>
<feature type="compositionally biased region" description="Polar residues" evidence="1">
    <location>
        <begin position="99"/>
        <end position="109"/>
    </location>
</feature>
<sequence>MGFSPEKPPDGGGGGDGSWTVNNSIMTLLKSIPSLTASQSDFSFSCPGNEGPESRTVQQQQQQQEEEEEEKRGQRSTAGSTERREEDVSQPAVEAPTPSFHNVSDNRCV</sequence>
<accession>A0A6A4TK24</accession>